<evidence type="ECO:0000259" key="3">
    <source>
        <dbReference type="Pfam" id="PF09972"/>
    </source>
</evidence>
<gene>
    <name evidence="5" type="ORF">ACFQ03_00830</name>
</gene>
<keyword evidence="2" id="KW-1133">Transmembrane helix</keyword>
<feature type="region of interest" description="Disordered" evidence="1">
    <location>
        <begin position="625"/>
        <end position="647"/>
    </location>
</feature>
<evidence type="ECO:0000256" key="1">
    <source>
        <dbReference type="SAM" id="MobiDB-lite"/>
    </source>
</evidence>
<keyword evidence="2" id="KW-0812">Transmembrane</keyword>
<comment type="caution">
    <text evidence="5">The sequence shown here is derived from an EMBL/GenBank/DDBJ whole genome shotgun (WGS) entry which is preliminary data.</text>
</comment>
<feature type="transmembrane region" description="Helical" evidence="2">
    <location>
        <begin position="255"/>
        <end position="275"/>
    </location>
</feature>
<name>A0ABW3D2R1_9BACL</name>
<proteinExistence type="predicted"/>
<feature type="transmembrane region" description="Helical" evidence="2">
    <location>
        <begin position="460"/>
        <end position="481"/>
    </location>
</feature>
<sequence length="647" mass="73275">MRRAVGLVFFVVILALLAGCKEGRSFTIDKVDIRAQLLEDGDLYVEELYTYQFKGEFNGTTRKLKSGGHDGVEFFEAYLPPANAKLGGFSYKEADRLTTELSDNTYRIHTKSNDEIKQVYYRYRLDHAVWKYSDTAEFYWAFFDSDNETDLHNMSIEIMLPQPVDSGEVSYFFHDKTGGLITGTSGRSIHYETELMPAGQKSEFRLLFPTEWLPDSPFSAEENRKESILAREQKLQSRYEQRGEKLAYAEDIIKIASGMILLGILYLALLTPYKLTGLAGRHISRDELEALDPLFVAYIHRNGKLIPKDITAGLFSLYQKGWIEIRKIPASLHYRQDPKAPNETFRFTFIGDQRLLNEYERDFVGWLFKNIPGRNRSFSLESICGPSKEERNNGKAMEAYRKRKKKFDERFEAWKQKVLHHERFAPFFKNNKAVAWVVPILTVFLYAMTLYLYYAEVSSWTAMGWAGVILGAAAAVTVALWRSTRTFMIYGAICFFNVAMVTFSNAIFLFVGTILLSMILRLLLPLRVPTSEGAPYKAAVAKWRRALKRKRYPAGTEAARLERLMQYALILNISKPFAKHHASFESYKELEKAFPLISIPHSTTKSFNHTYDSWSTWGGSYSSGGGSSSGGGGGGGDSGGGGGAGAF</sequence>
<dbReference type="Pfam" id="PF09972">
    <property type="entry name" value="DUF2207"/>
    <property type="match status" value="1"/>
</dbReference>
<feature type="transmembrane region" description="Helical" evidence="2">
    <location>
        <begin position="493"/>
        <end position="520"/>
    </location>
</feature>
<evidence type="ECO:0000313" key="5">
    <source>
        <dbReference type="EMBL" id="MFD0867690.1"/>
    </source>
</evidence>
<keyword evidence="2" id="KW-0472">Membrane</keyword>
<dbReference type="PROSITE" id="PS51257">
    <property type="entry name" value="PROKAR_LIPOPROTEIN"/>
    <property type="match status" value="1"/>
</dbReference>
<reference evidence="6" key="1">
    <citation type="journal article" date="2019" name="Int. J. Syst. Evol. Microbiol.">
        <title>The Global Catalogue of Microorganisms (GCM) 10K type strain sequencing project: providing services to taxonomists for standard genome sequencing and annotation.</title>
        <authorList>
            <consortium name="The Broad Institute Genomics Platform"/>
            <consortium name="The Broad Institute Genome Sequencing Center for Infectious Disease"/>
            <person name="Wu L."/>
            <person name="Ma J."/>
        </authorList>
    </citation>
    <scope>NUCLEOTIDE SEQUENCE [LARGE SCALE GENOMIC DNA]</scope>
    <source>
        <strain evidence="6">CCUG 57263</strain>
    </source>
</reference>
<accession>A0ABW3D2R1</accession>
<feature type="domain" description="DUF2207" evidence="3">
    <location>
        <begin position="27"/>
        <end position="208"/>
    </location>
</feature>
<keyword evidence="6" id="KW-1185">Reference proteome</keyword>
<evidence type="ECO:0000313" key="6">
    <source>
        <dbReference type="Proteomes" id="UP001597120"/>
    </source>
</evidence>
<dbReference type="RefSeq" id="WP_379285497.1">
    <property type="nucleotide sequence ID" value="NZ_JBHTIU010000002.1"/>
</dbReference>
<dbReference type="Pfam" id="PF20990">
    <property type="entry name" value="DUF2207_C"/>
    <property type="match status" value="1"/>
</dbReference>
<dbReference type="InterPro" id="IPR048389">
    <property type="entry name" value="YciQ-like_C"/>
</dbReference>
<protein>
    <submittedName>
        <fullName evidence="5">DUF2207 domain-containing protein</fullName>
    </submittedName>
</protein>
<dbReference type="InterPro" id="IPR018702">
    <property type="entry name" value="DUF2207"/>
</dbReference>
<organism evidence="5 6">
    <name type="scientific">Paenibacillus residui</name>
    <dbReference type="NCBI Taxonomy" id="629724"/>
    <lineage>
        <taxon>Bacteria</taxon>
        <taxon>Bacillati</taxon>
        <taxon>Bacillota</taxon>
        <taxon>Bacilli</taxon>
        <taxon>Bacillales</taxon>
        <taxon>Paenibacillaceae</taxon>
        <taxon>Paenibacillus</taxon>
    </lineage>
</organism>
<dbReference type="Proteomes" id="UP001597120">
    <property type="component" value="Unassembled WGS sequence"/>
</dbReference>
<feature type="domain" description="Predicted membrane protein YciQ-like C-terminal" evidence="4">
    <location>
        <begin position="291"/>
        <end position="579"/>
    </location>
</feature>
<feature type="transmembrane region" description="Helical" evidence="2">
    <location>
        <begin position="433"/>
        <end position="454"/>
    </location>
</feature>
<dbReference type="EMBL" id="JBHTIU010000002">
    <property type="protein sequence ID" value="MFD0867690.1"/>
    <property type="molecule type" value="Genomic_DNA"/>
</dbReference>
<evidence type="ECO:0000256" key="2">
    <source>
        <dbReference type="SAM" id="Phobius"/>
    </source>
</evidence>
<evidence type="ECO:0000259" key="4">
    <source>
        <dbReference type="Pfam" id="PF20990"/>
    </source>
</evidence>